<reference evidence="7 8" key="1">
    <citation type="journal article" date="2018" name="New Phytol.">
        <title>Phylogenomics of Endogonaceae and evolution of mycorrhizas within Mucoromycota.</title>
        <authorList>
            <person name="Chang Y."/>
            <person name="Desiro A."/>
            <person name="Na H."/>
            <person name="Sandor L."/>
            <person name="Lipzen A."/>
            <person name="Clum A."/>
            <person name="Barry K."/>
            <person name="Grigoriev I.V."/>
            <person name="Martin F.M."/>
            <person name="Stajich J.E."/>
            <person name="Smith M.E."/>
            <person name="Bonito G."/>
            <person name="Spatafora J.W."/>
        </authorList>
    </citation>
    <scope>NUCLEOTIDE SEQUENCE [LARGE SCALE GENOMIC DNA]</scope>
    <source>
        <strain evidence="7 8">AD002</strain>
    </source>
</reference>
<dbReference type="SUPFAM" id="SSF48264">
    <property type="entry name" value="Cytochrome P450"/>
    <property type="match status" value="1"/>
</dbReference>
<proteinExistence type="inferred from homology"/>
<evidence type="ECO:0000313" key="8">
    <source>
        <dbReference type="Proteomes" id="UP000274822"/>
    </source>
</evidence>
<comment type="caution">
    <text evidence="7">The sequence shown here is derived from an EMBL/GenBank/DDBJ whole genome shotgun (WGS) entry which is preliminary data.</text>
</comment>
<dbReference type="GO" id="GO:0004497">
    <property type="term" value="F:monooxygenase activity"/>
    <property type="evidence" value="ECO:0007669"/>
    <property type="project" value="UniProtKB-KW"/>
</dbReference>
<evidence type="ECO:0000313" key="7">
    <source>
        <dbReference type="EMBL" id="RUS32001.1"/>
    </source>
</evidence>
<evidence type="ECO:0000256" key="5">
    <source>
        <dbReference type="PIRSR" id="PIRSR602401-1"/>
    </source>
</evidence>
<keyword evidence="1 5" id="KW-0479">Metal-binding</keyword>
<comment type="similarity">
    <text evidence="6">Belongs to the cytochrome P450 family.</text>
</comment>
<sequence length="531" mass="59894">MTEALNTLTSLDWRSANGALVAAAAAATGIYVANRLLTPEDKEAEKFKKLNKLPSPPGALPIIGHLFSVGKSPHIKFSEWSKTLGPIYSVKMGSSRTWVSCRGVCLFGRRDRSGIAGGLVVSLVIEVIHNSPEVIREILDRRGATYSDRMSWDVLDAASANGIMWGLAQNGPYLRMWRKHTNNTISKSKLEKEYSQVFITQSKQLLLNLLEKGNEPEGINPSDEMYLYSTFTKDDPDFKAMIQIAVEFLQLLSDVTMELFPFLSPFLRSQVHNARLLQLEVQKVFGKYVEEVRQARKDGNERNCACNEYLKAQETDNENGLMEDIARIDTSSIVLLNGISILASHPNIQERAFAEIKDNIGLDRLPRDTDEGRLPYTRAILTEILRFRPPLWLGVPHSNTKDEEYEGYHIPAKSAHVINSYAIHFNPEIYPDPYTFKPERHLEEDVGNIRQHYAFGAGRRICPGSFLAEKSVFILISRIVQVFRIEPPLDAQGNPVEVPLPDVTVTQPGMPNFKVRFVPRHDDVKSMCRDD</sequence>
<dbReference type="InterPro" id="IPR050364">
    <property type="entry name" value="Cytochrome_P450_fung"/>
</dbReference>
<gene>
    <name evidence="7" type="ORF">BC938DRAFT_476528</name>
</gene>
<dbReference type="GO" id="GO:0016705">
    <property type="term" value="F:oxidoreductase activity, acting on paired donors, with incorporation or reduction of molecular oxygen"/>
    <property type="evidence" value="ECO:0007669"/>
    <property type="project" value="InterPro"/>
</dbReference>
<organism evidence="7 8">
    <name type="scientific">Jimgerdemannia flammicorona</name>
    <dbReference type="NCBI Taxonomy" id="994334"/>
    <lineage>
        <taxon>Eukaryota</taxon>
        <taxon>Fungi</taxon>
        <taxon>Fungi incertae sedis</taxon>
        <taxon>Mucoromycota</taxon>
        <taxon>Mucoromycotina</taxon>
        <taxon>Endogonomycetes</taxon>
        <taxon>Endogonales</taxon>
        <taxon>Endogonaceae</taxon>
        <taxon>Jimgerdemannia</taxon>
    </lineage>
</organism>
<dbReference type="PRINTS" id="PR00463">
    <property type="entry name" value="EP450I"/>
</dbReference>
<dbReference type="InterPro" id="IPR001128">
    <property type="entry name" value="Cyt_P450"/>
</dbReference>
<feature type="binding site" description="axial binding residue" evidence="5">
    <location>
        <position position="462"/>
    </location>
    <ligand>
        <name>heme</name>
        <dbReference type="ChEBI" id="CHEBI:30413"/>
    </ligand>
    <ligandPart>
        <name>Fe</name>
        <dbReference type="ChEBI" id="CHEBI:18248"/>
    </ligandPart>
</feature>
<accession>A0A433QQF2</accession>
<dbReference type="PRINTS" id="PR00385">
    <property type="entry name" value="P450"/>
</dbReference>
<keyword evidence="8" id="KW-1185">Reference proteome</keyword>
<comment type="cofactor">
    <cofactor evidence="5">
        <name>heme</name>
        <dbReference type="ChEBI" id="CHEBI:30413"/>
    </cofactor>
</comment>
<evidence type="ECO:0000256" key="6">
    <source>
        <dbReference type="RuleBase" id="RU000461"/>
    </source>
</evidence>
<keyword evidence="5 6" id="KW-0349">Heme</keyword>
<keyword evidence="3 5" id="KW-0408">Iron</keyword>
<dbReference type="EMBL" id="RBNJ01002400">
    <property type="protein sequence ID" value="RUS32001.1"/>
    <property type="molecule type" value="Genomic_DNA"/>
</dbReference>
<dbReference type="GO" id="GO:0005506">
    <property type="term" value="F:iron ion binding"/>
    <property type="evidence" value="ECO:0007669"/>
    <property type="project" value="InterPro"/>
</dbReference>
<keyword evidence="4 6" id="KW-0503">Monooxygenase</keyword>
<dbReference type="InterPro" id="IPR017972">
    <property type="entry name" value="Cyt_P450_CS"/>
</dbReference>
<dbReference type="InterPro" id="IPR036396">
    <property type="entry name" value="Cyt_P450_sf"/>
</dbReference>
<dbReference type="PROSITE" id="PS00086">
    <property type="entry name" value="CYTOCHROME_P450"/>
    <property type="match status" value="1"/>
</dbReference>
<dbReference type="Proteomes" id="UP000274822">
    <property type="component" value="Unassembled WGS sequence"/>
</dbReference>
<evidence type="ECO:0000256" key="3">
    <source>
        <dbReference type="ARBA" id="ARBA00023004"/>
    </source>
</evidence>
<dbReference type="Pfam" id="PF00067">
    <property type="entry name" value="p450"/>
    <property type="match status" value="1"/>
</dbReference>
<protein>
    <submittedName>
        <fullName evidence="7">Cytochrome P450</fullName>
    </submittedName>
</protein>
<dbReference type="GO" id="GO:0020037">
    <property type="term" value="F:heme binding"/>
    <property type="evidence" value="ECO:0007669"/>
    <property type="project" value="InterPro"/>
</dbReference>
<dbReference type="Gene3D" id="1.10.630.10">
    <property type="entry name" value="Cytochrome P450"/>
    <property type="match status" value="2"/>
</dbReference>
<dbReference type="PANTHER" id="PTHR46300">
    <property type="entry name" value="P450, PUTATIVE (EUROFUNG)-RELATED-RELATED"/>
    <property type="match status" value="1"/>
</dbReference>
<evidence type="ECO:0000256" key="2">
    <source>
        <dbReference type="ARBA" id="ARBA00023002"/>
    </source>
</evidence>
<dbReference type="PANTHER" id="PTHR46300:SF2">
    <property type="entry name" value="CYTOCHROME P450 MONOOXYGENASE ALNH-RELATED"/>
    <property type="match status" value="1"/>
</dbReference>
<name>A0A433QQF2_9FUNG</name>
<dbReference type="InterPro" id="IPR002401">
    <property type="entry name" value="Cyt_P450_E_grp-I"/>
</dbReference>
<keyword evidence="2 6" id="KW-0560">Oxidoreductase</keyword>
<evidence type="ECO:0000256" key="4">
    <source>
        <dbReference type="ARBA" id="ARBA00023033"/>
    </source>
</evidence>
<evidence type="ECO:0000256" key="1">
    <source>
        <dbReference type="ARBA" id="ARBA00022723"/>
    </source>
</evidence>
<dbReference type="AlphaFoldDB" id="A0A433QQF2"/>